<reference evidence="4" key="1">
    <citation type="submission" date="2022-03" db="EMBL/GenBank/DDBJ databases">
        <authorList>
            <person name="Alioto T."/>
            <person name="Alioto T."/>
            <person name="Gomez Garrido J."/>
        </authorList>
    </citation>
    <scope>NUCLEOTIDE SEQUENCE</scope>
</reference>
<feature type="transmembrane region" description="Helical" evidence="2">
    <location>
        <begin position="133"/>
        <end position="157"/>
    </location>
</feature>
<dbReference type="GO" id="GO:0002250">
    <property type="term" value="P:adaptive immune response"/>
    <property type="evidence" value="ECO:0007669"/>
    <property type="project" value="InterPro"/>
</dbReference>
<evidence type="ECO:0000256" key="1">
    <source>
        <dbReference type="ARBA" id="ARBA00023319"/>
    </source>
</evidence>
<gene>
    <name evidence="4" type="ORF">PECUL_23A005800</name>
</gene>
<dbReference type="AlphaFoldDB" id="A0AAD1WCL0"/>
<dbReference type="InterPro" id="IPR039090">
    <property type="entry name" value="CD7"/>
</dbReference>
<dbReference type="Pfam" id="PF00047">
    <property type="entry name" value="ig"/>
    <property type="match status" value="1"/>
</dbReference>
<dbReference type="SMART" id="SM00409">
    <property type="entry name" value="IG"/>
    <property type="match status" value="1"/>
</dbReference>
<keyword evidence="2" id="KW-0472">Membrane</keyword>
<dbReference type="InterPro" id="IPR003599">
    <property type="entry name" value="Ig_sub"/>
</dbReference>
<evidence type="ECO:0000256" key="2">
    <source>
        <dbReference type="SAM" id="Phobius"/>
    </source>
</evidence>
<dbReference type="PANTHER" id="PTHR15343:SF0">
    <property type="entry name" value="T-CELL ANTIGEN CD7"/>
    <property type="match status" value="1"/>
</dbReference>
<dbReference type="GO" id="GO:0016020">
    <property type="term" value="C:membrane"/>
    <property type="evidence" value="ECO:0007669"/>
    <property type="project" value="InterPro"/>
</dbReference>
<accession>A0AAD1WCL0</accession>
<keyword evidence="5" id="KW-1185">Reference proteome</keyword>
<keyword evidence="2" id="KW-0812">Transmembrane</keyword>
<dbReference type="InterPro" id="IPR013151">
    <property type="entry name" value="Immunoglobulin_dom"/>
</dbReference>
<dbReference type="SUPFAM" id="SSF48726">
    <property type="entry name" value="Immunoglobulin"/>
    <property type="match status" value="1"/>
</dbReference>
<dbReference type="InterPro" id="IPR036179">
    <property type="entry name" value="Ig-like_dom_sf"/>
</dbReference>
<sequence>MQYPKQIVAKPGESATIFCRVTTKQSITGIHLKKNSKKLLYVDKESGFHIYRGNHHFCVTGNVRNFSVTINNLIHNDTGTYLCDGHADNFEDICGQRTDLKVSSKTEDMKPGPPRESEEIKESEKFRCESLEVCLALICVVVLLAIILLPITIYFIIKCANTRKCFVQRSTHNTVYEDMTLRRDTMISSNCNPNTF</sequence>
<evidence type="ECO:0000259" key="3">
    <source>
        <dbReference type="SMART" id="SM00409"/>
    </source>
</evidence>
<protein>
    <submittedName>
        <fullName evidence="4">T-cell antigen CD7</fullName>
    </submittedName>
</protein>
<keyword evidence="1" id="KW-0393">Immunoglobulin domain</keyword>
<dbReference type="InterPro" id="IPR013783">
    <property type="entry name" value="Ig-like_fold"/>
</dbReference>
<dbReference type="GO" id="GO:0038023">
    <property type="term" value="F:signaling receptor activity"/>
    <property type="evidence" value="ECO:0007669"/>
    <property type="project" value="InterPro"/>
</dbReference>
<evidence type="ECO:0000313" key="5">
    <source>
        <dbReference type="Proteomes" id="UP001295444"/>
    </source>
</evidence>
<dbReference type="EMBL" id="OW240917">
    <property type="protein sequence ID" value="CAH2302499.1"/>
    <property type="molecule type" value="Genomic_DNA"/>
</dbReference>
<evidence type="ECO:0000313" key="4">
    <source>
        <dbReference type="EMBL" id="CAH2302499.1"/>
    </source>
</evidence>
<feature type="domain" description="Immunoglobulin" evidence="3">
    <location>
        <begin position="4"/>
        <end position="103"/>
    </location>
</feature>
<dbReference type="PANTHER" id="PTHR15343">
    <property type="entry name" value="CD7"/>
    <property type="match status" value="1"/>
</dbReference>
<dbReference type="Gene3D" id="2.60.40.10">
    <property type="entry name" value="Immunoglobulins"/>
    <property type="match status" value="1"/>
</dbReference>
<organism evidence="4 5">
    <name type="scientific">Pelobates cultripes</name>
    <name type="common">Western spadefoot toad</name>
    <dbReference type="NCBI Taxonomy" id="61616"/>
    <lineage>
        <taxon>Eukaryota</taxon>
        <taxon>Metazoa</taxon>
        <taxon>Chordata</taxon>
        <taxon>Craniata</taxon>
        <taxon>Vertebrata</taxon>
        <taxon>Euteleostomi</taxon>
        <taxon>Amphibia</taxon>
        <taxon>Batrachia</taxon>
        <taxon>Anura</taxon>
        <taxon>Pelobatoidea</taxon>
        <taxon>Pelobatidae</taxon>
        <taxon>Pelobates</taxon>
    </lineage>
</organism>
<keyword evidence="2" id="KW-1133">Transmembrane helix</keyword>
<proteinExistence type="predicted"/>
<name>A0AAD1WCL0_PELCU</name>
<dbReference type="Proteomes" id="UP001295444">
    <property type="component" value="Chromosome 06"/>
</dbReference>